<dbReference type="Pfam" id="PF26421">
    <property type="entry name" value="Avidin_like"/>
    <property type="match status" value="1"/>
</dbReference>
<keyword evidence="2" id="KW-1185">Reference proteome</keyword>
<dbReference type="KEGG" id="evi:Echvi_3015"/>
<evidence type="ECO:0000313" key="2">
    <source>
        <dbReference type="Proteomes" id="UP000010796"/>
    </source>
</evidence>
<dbReference type="InterPro" id="IPR058595">
    <property type="entry name" value="Avidin-like"/>
</dbReference>
<accession>L0G1R5</accession>
<dbReference type="AlphaFoldDB" id="L0G1R5"/>
<dbReference type="EMBL" id="CP003346">
    <property type="protein sequence ID" value="AGA79253.1"/>
    <property type="molecule type" value="Genomic_DNA"/>
</dbReference>
<evidence type="ECO:0008006" key="3">
    <source>
        <dbReference type="Google" id="ProtNLM"/>
    </source>
</evidence>
<dbReference type="HOGENOM" id="CLU_146218_1_0_10"/>
<dbReference type="STRING" id="926556.Echvi_3015"/>
<reference evidence="2" key="1">
    <citation type="submission" date="2012-02" db="EMBL/GenBank/DDBJ databases">
        <title>The complete genome of Echinicola vietnamensis DSM 17526.</title>
        <authorList>
            <person name="Lucas S."/>
            <person name="Copeland A."/>
            <person name="Lapidus A."/>
            <person name="Glavina del Rio T."/>
            <person name="Dalin E."/>
            <person name="Tice H."/>
            <person name="Bruce D."/>
            <person name="Goodwin L."/>
            <person name="Pitluck S."/>
            <person name="Peters L."/>
            <person name="Ovchinnikova G."/>
            <person name="Teshima H."/>
            <person name="Kyrpides N."/>
            <person name="Mavromatis K."/>
            <person name="Ivanova N."/>
            <person name="Brettin T."/>
            <person name="Detter J.C."/>
            <person name="Han C."/>
            <person name="Larimer F."/>
            <person name="Land M."/>
            <person name="Hauser L."/>
            <person name="Markowitz V."/>
            <person name="Cheng J.-F."/>
            <person name="Hugenholtz P."/>
            <person name="Woyke T."/>
            <person name="Wu D."/>
            <person name="Brambilla E."/>
            <person name="Klenk H.-P."/>
            <person name="Eisen J.A."/>
        </authorList>
    </citation>
    <scope>NUCLEOTIDE SEQUENCE [LARGE SCALE GENOMIC DNA]</scope>
    <source>
        <strain evidence="2">DSM 17526 / LMG 23754 / KMM 6221</strain>
    </source>
</reference>
<name>L0G1R5_ECHVK</name>
<gene>
    <name evidence="1" type="ordered locus">Echvi_3015</name>
</gene>
<dbReference type="PATRIC" id="fig|926556.3.peg.3184"/>
<evidence type="ECO:0000313" key="1">
    <source>
        <dbReference type="EMBL" id="AGA79253.1"/>
    </source>
</evidence>
<dbReference type="eggNOG" id="COG0590">
    <property type="taxonomic scope" value="Bacteria"/>
</dbReference>
<proteinExistence type="predicted"/>
<protein>
    <recommendedName>
        <fullName evidence="3">N-acetylglutamate synthase</fullName>
    </recommendedName>
</protein>
<dbReference type="Proteomes" id="UP000010796">
    <property type="component" value="Chromosome"/>
</dbReference>
<sequence length="128" mass="14430">MAYYVYFRTTFQPFYRMIDYNNKTFKSLSNSTNGEVSEETVFKYKQEGNVLSGSYSGGGIQKGNLIGTVDEHGVIKMKYCHINSKGEIKSGKCTSKPSPSTSGKIRLHEQWQWTSGDFSKGESIIEEV</sequence>
<organism evidence="1 2">
    <name type="scientific">Echinicola vietnamensis (strain DSM 17526 / LMG 23754 / KMM 6221)</name>
    <dbReference type="NCBI Taxonomy" id="926556"/>
    <lineage>
        <taxon>Bacteria</taxon>
        <taxon>Pseudomonadati</taxon>
        <taxon>Bacteroidota</taxon>
        <taxon>Cytophagia</taxon>
        <taxon>Cytophagales</taxon>
        <taxon>Cyclobacteriaceae</taxon>
        <taxon>Echinicola</taxon>
    </lineage>
</organism>